<organism evidence="2 3">
    <name type="scientific">Paenibacillus oceani</name>
    <dbReference type="NCBI Taxonomy" id="2772510"/>
    <lineage>
        <taxon>Bacteria</taxon>
        <taxon>Bacillati</taxon>
        <taxon>Bacillota</taxon>
        <taxon>Bacilli</taxon>
        <taxon>Bacillales</taxon>
        <taxon>Paenibacillaceae</taxon>
        <taxon>Paenibacillus</taxon>
    </lineage>
</organism>
<proteinExistence type="predicted"/>
<dbReference type="InterPro" id="IPR011009">
    <property type="entry name" value="Kinase-like_dom_sf"/>
</dbReference>
<dbReference type="Pfam" id="PF01636">
    <property type="entry name" value="APH"/>
    <property type="match status" value="1"/>
</dbReference>
<reference evidence="2" key="1">
    <citation type="submission" date="2020-09" db="EMBL/GenBank/DDBJ databases">
        <title>A novel bacterium of genus Paenibacillus, isolated from South China Sea.</title>
        <authorList>
            <person name="Huang H."/>
            <person name="Mo K."/>
            <person name="Hu Y."/>
        </authorList>
    </citation>
    <scope>NUCLEOTIDE SEQUENCE</scope>
    <source>
        <strain evidence="2">IB182363</strain>
    </source>
</reference>
<accession>A0A927C5C2</accession>
<feature type="domain" description="Aminoglycoside phosphotransferase" evidence="1">
    <location>
        <begin position="46"/>
        <end position="257"/>
    </location>
</feature>
<evidence type="ECO:0000313" key="3">
    <source>
        <dbReference type="Proteomes" id="UP000639396"/>
    </source>
</evidence>
<dbReference type="RefSeq" id="WP_190923607.1">
    <property type="nucleotide sequence ID" value="NZ_JACXJA010000001.1"/>
</dbReference>
<keyword evidence="3" id="KW-1185">Reference proteome</keyword>
<dbReference type="InterPro" id="IPR051678">
    <property type="entry name" value="AGP_Transferase"/>
</dbReference>
<protein>
    <submittedName>
        <fullName evidence="2">Aminoglycoside phosphotransferase family protein</fullName>
    </submittedName>
</protein>
<dbReference type="EMBL" id="JACXJA010000001">
    <property type="protein sequence ID" value="MBD2860438.1"/>
    <property type="molecule type" value="Genomic_DNA"/>
</dbReference>
<name>A0A927C5C2_9BACL</name>
<evidence type="ECO:0000259" key="1">
    <source>
        <dbReference type="Pfam" id="PF01636"/>
    </source>
</evidence>
<dbReference type="Gene3D" id="3.30.200.20">
    <property type="entry name" value="Phosphorylase Kinase, domain 1"/>
    <property type="match status" value="1"/>
</dbReference>
<comment type="caution">
    <text evidence="2">The sequence shown here is derived from an EMBL/GenBank/DDBJ whole genome shotgun (WGS) entry which is preliminary data.</text>
</comment>
<gene>
    <name evidence="2" type="ORF">IDH45_00365</name>
</gene>
<sequence length="323" mass="35658">MQSTESTLSDRALKWVVDAIHPEAEVLSAERLFGGVSSPVHGISLRVDGEVRHFVLRQIDNKEWLQEQPDLVVREAESLRRAAEAAGVRIPAVVAFDETGSRCGTGMPALLMTRLEGKVVLEPEDRFAWLNGMAQALIQIHDVKAGDFPWAFAPYCNAASLDTSSWSKVPDQWQIAAGIVTSERPAFTARFIHRDFHPANVLWSGGAVSGVVDWVNGCIGPAGVDVGHCRVNLALLYDVRTADEFLTLYRQYAGDSFAYDPYWDLVTLIDFAYWPPEVYGGWTALGMGGLTTEMMIERLDAYLVSLLDRVSKTKAQADQRAKG</sequence>
<dbReference type="Proteomes" id="UP000639396">
    <property type="component" value="Unassembled WGS sequence"/>
</dbReference>
<dbReference type="Gene3D" id="3.90.1200.10">
    <property type="match status" value="1"/>
</dbReference>
<dbReference type="PANTHER" id="PTHR21310">
    <property type="entry name" value="AMINOGLYCOSIDE PHOSPHOTRANSFERASE-RELATED-RELATED"/>
    <property type="match status" value="1"/>
</dbReference>
<dbReference type="InterPro" id="IPR002575">
    <property type="entry name" value="Aminoglycoside_PTrfase"/>
</dbReference>
<evidence type="ECO:0000313" key="2">
    <source>
        <dbReference type="EMBL" id="MBD2860438.1"/>
    </source>
</evidence>
<dbReference type="SUPFAM" id="SSF56112">
    <property type="entry name" value="Protein kinase-like (PK-like)"/>
    <property type="match status" value="1"/>
</dbReference>
<dbReference type="AlphaFoldDB" id="A0A927C5C2"/>